<accession>A0AAW7Z107</accession>
<evidence type="ECO:0000313" key="8">
    <source>
        <dbReference type="Proteomes" id="UP001170717"/>
    </source>
</evidence>
<protein>
    <submittedName>
        <fullName evidence="7">TlpA disulfide reductase family protein</fullName>
    </submittedName>
</protein>
<dbReference type="InterPro" id="IPR013766">
    <property type="entry name" value="Thioredoxin_domain"/>
</dbReference>
<dbReference type="PROSITE" id="PS51352">
    <property type="entry name" value="THIOREDOXIN_2"/>
    <property type="match status" value="1"/>
</dbReference>
<evidence type="ECO:0000256" key="1">
    <source>
        <dbReference type="ARBA" id="ARBA00004196"/>
    </source>
</evidence>
<comment type="subcellular location">
    <subcellularLocation>
        <location evidence="1">Cell envelope</location>
    </subcellularLocation>
</comment>
<proteinExistence type="predicted"/>
<dbReference type="GO" id="GO:0017004">
    <property type="term" value="P:cytochrome complex assembly"/>
    <property type="evidence" value="ECO:0007669"/>
    <property type="project" value="UniProtKB-KW"/>
</dbReference>
<reference evidence="7" key="1">
    <citation type="submission" date="2023-07" db="EMBL/GenBank/DDBJ databases">
        <title>Genome content predicts the carbon catabolic preferences of heterotrophic bacteria.</title>
        <authorList>
            <person name="Gralka M."/>
        </authorList>
    </citation>
    <scope>NUCLEOTIDE SEQUENCE</scope>
    <source>
        <strain evidence="7">F2M12</strain>
    </source>
</reference>
<dbReference type="InterPro" id="IPR036249">
    <property type="entry name" value="Thioredoxin-like_sf"/>
</dbReference>
<dbReference type="Pfam" id="PF00578">
    <property type="entry name" value="AhpC-TSA"/>
    <property type="match status" value="1"/>
</dbReference>
<name>A0AAW7Z107_9ALTE</name>
<feature type="domain" description="Thioredoxin" evidence="6">
    <location>
        <begin position="26"/>
        <end position="181"/>
    </location>
</feature>
<keyword evidence="3" id="KW-1015">Disulfide bond</keyword>
<keyword evidence="5" id="KW-1133">Transmembrane helix</keyword>
<dbReference type="Gene3D" id="3.40.30.10">
    <property type="entry name" value="Glutaredoxin"/>
    <property type="match status" value="1"/>
</dbReference>
<organism evidence="7 8">
    <name type="scientific">Alteromonas stellipolaris</name>
    <dbReference type="NCBI Taxonomy" id="233316"/>
    <lineage>
        <taxon>Bacteria</taxon>
        <taxon>Pseudomonadati</taxon>
        <taxon>Pseudomonadota</taxon>
        <taxon>Gammaproteobacteria</taxon>
        <taxon>Alteromonadales</taxon>
        <taxon>Alteromonadaceae</taxon>
        <taxon>Alteromonas/Salinimonas group</taxon>
        <taxon>Alteromonas</taxon>
    </lineage>
</organism>
<dbReference type="AlphaFoldDB" id="A0AAW7Z107"/>
<comment type="caution">
    <text evidence="7">The sequence shown here is derived from an EMBL/GenBank/DDBJ whole genome shotgun (WGS) entry which is preliminary data.</text>
</comment>
<evidence type="ECO:0000313" key="7">
    <source>
        <dbReference type="EMBL" id="MDO6575912.1"/>
    </source>
</evidence>
<gene>
    <name evidence="7" type="ORF">Q4527_00815</name>
</gene>
<dbReference type="InterPro" id="IPR050553">
    <property type="entry name" value="Thioredoxin_ResA/DsbE_sf"/>
</dbReference>
<evidence type="ECO:0000259" key="6">
    <source>
        <dbReference type="PROSITE" id="PS51352"/>
    </source>
</evidence>
<keyword evidence="4" id="KW-0676">Redox-active center</keyword>
<dbReference type="RefSeq" id="WP_303537793.1">
    <property type="nucleotide sequence ID" value="NZ_JAUOQI010000001.1"/>
</dbReference>
<dbReference type="Proteomes" id="UP001170717">
    <property type="component" value="Unassembled WGS sequence"/>
</dbReference>
<evidence type="ECO:0000256" key="4">
    <source>
        <dbReference type="ARBA" id="ARBA00023284"/>
    </source>
</evidence>
<feature type="transmembrane region" description="Helical" evidence="5">
    <location>
        <begin position="29"/>
        <end position="48"/>
    </location>
</feature>
<dbReference type="GO" id="GO:0015036">
    <property type="term" value="F:disulfide oxidoreductase activity"/>
    <property type="evidence" value="ECO:0007669"/>
    <property type="project" value="UniProtKB-ARBA"/>
</dbReference>
<sequence>MTKKYGKEVQQRITAKKGTLKMTNAVKQGLLIILVMLLSATAGVWFYYYHQTDFETLQGETYKWRDLEGNWVIINYFAPWCAPCLREMPELHHLGNNLPPNTSLFAINYDVLTKDDLQAMADKFGITLNLITANEETRLPITKPPYLPATYIVGPKGQVQAEILGEVTADILKDKIAALQARAL</sequence>
<dbReference type="PANTHER" id="PTHR42852">
    <property type="entry name" value="THIOL:DISULFIDE INTERCHANGE PROTEIN DSBE"/>
    <property type="match status" value="1"/>
</dbReference>
<dbReference type="InterPro" id="IPR017937">
    <property type="entry name" value="Thioredoxin_CS"/>
</dbReference>
<keyword evidence="2" id="KW-0201">Cytochrome c-type biogenesis</keyword>
<keyword evidence="5" id="KW-0472">Membrane</keyword>
<dbReference type="SUPFAM" id="SSF52833">
    <property type="entry name" value="Thioredoxin-like"/>
    <property type="match status" value="1"/>
</dbReference>
<evidence type="ECO:0000256" key="2">
    <source>
        <dbReference type="ARBA" id="ARBA00022748"/>
    </source>
</evidence>
<dbReference type="GO" id="GO:0030313">
    <property type="term" value="C:cell envelope"/>
    <property type="evidence" value="ECO:0007669"/>
    <property type="project" value="UniProtKB-SubCell"/>
</dbReference>
<dbReference type="EMBL" id="JAUOQI010000001">
    <property type="protein sequence ID" value="MDO6575912.1"/>
    <property type="molecule type" value="Genomic_DNA"/>
</dbReference>
<dbReference type="GO" id="GO:0016209">
    <property type="term" value="F:antioxidant activity"/>
    <property type="evidence" value="ECO:0007669"/>
    <property type="project" value="InterPro"/>
</dbReference>
<keyword evidence="5" id="KW-0812">Transmembrane</keyword>
<dbReference type="PROSITE" id="PS00194">
    <property type="entry name" value="THIOREDOXIN_1"/>
    <property type="match status" value="1"/>
</dbReference>
<evidence type="ECO:0000256" key="3">
    <source>
        <dbReference type="ARBA" id="ARBA00023157"/>
    </source>
</evidence>
<dbReference type="PANTHER" id="PTHR42852:SF6">
    <property type="entry name" value="THIOL:DISULFIDE INTERCHANGE PROTEIN DSBE"/>
    <property type="match status" value="1"/>
</dbReference>
<evidence type="ECO:0000256" key="5">
    <source>
        <dbReference type="SAM" id="Phobius"/>
    </source>
</evidence>
<dbReference type="CDD" id="cd02966">
    <property type="entry name" value="TlpA_like_family"/>
    <property type="match status" value="1"/>
</dbReference>
<dbReference type="InterPro" id="IPR000866">
    <property type="entry name" value="AhpC/TSA"/>
</dbReference>